<keyword evidence="4" id="KW-0158">Chromosome</keyword>
<evidence type="ECO:0000313" key="9">
    <source>
        <dbReference type="EMBL" id="CDF88776.1"/>
    </source>
</evidence>
<evidence type="ECO:0000256" key="7">
    <source>
        <dbReference type="SAM" id="Coils"/>
    </source>
</evidence>
<evidence type="ECO:0000256" key="4">
    <source>
        <dbReference type="ARBA" id="ARBA00022454"/>
    </source>
</evidence>
<comment type="subcellular location">
    <subcellularLocation>
        <location evidence="2">Chromosome</location>
        <location evidence="2">Centromere</location>
    </subcellularLocation>
    <subcellularLocation>
        <location evidence="1">Nucleus</location>
    </subcellularLocation>
</comment>
<dbReference type="Pfam" id="PF09496">
    <property type="entry name" value="CENP-O"/>
    <property type="match status" value="1"/>
</dbReference>
<evidence type="ECO:0000256" key="6">
    <source>
        <dbReference type="ARBA" id="ARBA00023328"/>
    </source>
</evidence>
<gene>
    <name evidence="9" type="ORF">BN860_01684g</name>
</gene>
<keyword evidence="7" id="KW-0175">Coiled coil</keyword>
<organism evidence="9 10">
    <name type="scientific">Zygosaccharomyces bailii (strain CLIB 213 / ATCC 58445 / CBS 680 / BCRC 21525 / NBRC 1098 / NCYC 1416 / NRRL Y-2227)</name>
    <dbReference type="NCBI Taxonomy" id="1333698"/>
    <lineage>
        <taxon>Eukaryota</taxon>
        <taxon>Fungi</taxon>
        <taxon>Dikarya</taxon>
        <taxon>Ascomycota</taxon>
        <taxon>Saccharomycotina</taxon>
        <taxon>Saccharomycetes</taxon>
        <taxon>Saccharomycetales</taxon>
        <taxon>Saccharomycetaceae</taxon>
        <taxon>Zygosaccharomyces</taxon>
    </lineage>
</organism>
<dbReference type="Proteomes" id="UP000019375">
    <property type="component" value="Unassembled WGS sequence"/>
</dbReference>
<feature type="region of interest" description="Disordered" evidence="8">
    <location>
        <begin position="72"/>
        <end position="102"/>
    </location>
</feature>
<dbReference type="EMBL" id="HG316456">
    <property type="protein sequence ID" value="CDF88776.1"/>
    <property type="molecule type" value="Genomic_DNA"/>
</dbReference>
<proteinExistence type="inferred from homology"/>
<keyword evidence="10" id="KW-1185">Reference proteome</keyword>
<comment type="similarity">
    <text evidence="3">Belongs to the CENP-O/MCM21 family.</text>
</comment>
<evidence type="ECO:0000256" key="5">
    <source>
        <dbReference type="ARBA" id="ARBA00023242"/>
    </source>
</evidence>
<dbReference type="OrthoDB" id="10050372at2759"/>
<reference evidence="10" key="1">
    <citation type="journal article" date="2013" name="Genome Announc.">
        <title>Genome sequence of the food spoilage yeast Zygosaccharomyces bailii CLIB 213(T).</title>
        <authorList>
            <person name="Galeote V."/>
            <person name="Bigey F."/>
            <person name="Devillers H."/>
            <person name="Neuveglise C."/>
            <person name="Dequin S."/>
        </authorList>
    </citation>
    <scope>NUCLEOTIDE SEQUENCE [LARGE SCALE GENOMIC DNA]</scope>
    <source>
        <strain evidence="10">CLIB 213 / ATCC 58445 / CBS 680 / CCRC 21525 / NBRC 1098 / NCYC 1416 / NRRL Y-2227</strain>
    </source>
</reference>
<dbReference type="GO" id="GO:0000776">
    <property type="term" value="C:kinetochore"/>
    <property type="evidence" value="ECO:0007669"/>
    <property type="project" value="InterPro"/>
</dbReference>
<evidence type="ECO:0000256" key="1">
    <source>
        <dbReference type="ARBA" id="ARBA00004123"/>
    </source>
</evidence>
<protein>
    <submittedName>
        <fullName evidence="9">ZYBA0S03-01684g1_1</fullName>
    </submittedName>
</protein>
<keyword evidence="5" id="KW-0539">Nucleus</keyword>
<feature type="compositionally biased region" description="Polar residues" evidence="8">
    <location>
        <begin position="74"/>
        <end position="84"/>
    </location>
</feature>
<name>A0A8J2X9P9_ZYGB2</name>
<evidence type="ECO:0000313" key="10">
    <source>
        <dbReference type="Proteomes" id="UP000019375"/>
    </source>
</evidence>
<dbReference type="InterPro" id="IPR018464">
    <property type="entry name" value="CENP-O"/>
</dbReference>
<dbReference type="GO" id="GO:0005634">
    <property type="term" value="C:nucleus"/>
    <property type="evidence" value="ECO:0007669"/>
    <property type="project" value="UniProtKB-SubCell"/>
</dbReference>
<evidence type="ECO:0000256" key="2">
    <source>
        <dbReference type="ARBA" id="ARBA00004584"/>
    </source>
</evidence>
<accession>A0A8J2X9P9</accession>
<evidence type="ECO:0000256" key="3">
    <source>
        <dbReference type="ARBA" id="ARBA00007321"/>
    </source>
</evidence>
<feature type="coiled-coil region" evidence="7">
    <location>
        <begin position="4"/>
        <end position="31"/>
    </location>
</feature>
<keyword evidence="6" id="KW-0137">Centromere</keyword>
<sequence>MQDIEDLEQDLDSLLREISVLTKRRDELKALKFEKECSELSNHPVVKEFESLFDRFPRLYEALSRETIDANLNDGVSANPNPKNSVIKKRTADSEDGSVNVPRHNMFNKTIASLMDNSPSKRSNTVRGRTLIRDLESKVQLENVYRLFGITFFPVVDPSDLLNNATGIEVERRMLGVRLEVYNEQRSLFEKPHYILLKQEMKSTSWRLFKDTIPLYVDLELIFQKINGGIITTWDDVYLFAKQVYTQLLAVSMRLQTLEELRELGLIEELDVDLRGSAVSFSVHKAEVQLILQGDEVASCNTTDEDLRAFLLGPITELKPKLQQLSNS</sequence>
<evidence type="ECO:0000256" key="8">
    <source>
        <dbReference type="SAM" id="MobiDB-lite"/>
    </source>
</evidence>
<dbReference type="AlphaFoldDB" id="A0A8J2X9P9"/>